<dbReference type="SUPFAM" id="SSF88697">
    <property type="entry name" value="PUA domain-like"/>
    <property type="match status" value="1"/>
</dbReference>
<gene>
    <name evidence="2" type="ORF">D3795_03660</name>
</gene>
<sequence length="207" mass="23026">MTQAQQTMPLFPLSGHVLPGGTMRLRIFEPRYIRMVKEACNGASCRPIGMCMLNENGDRDLNTHIHPIGTAATIIDFEQLPDGLLGITVAGQYLFRISDIEEQEDGLRVGHTDDVPAWPTQKLTLADNFLAEQLVEIYNTYPELAVAHDDAQLKQADWVCLRWLELIPVSAQTKQELLQAPTADAALTFLRDLVAESEQQNEQQAAG</sequence>
<dbReference type="Gene3D" id="2.30.130.40">
    <property type="entry name" value="LON domain-like"/>
    <property type="match status" value="1"/>
</dbReference>
<protein>
    <submittedName>
        <fullName evidence="2">Peptidase S16</fullName>
    </submittedName>
</protein>
<accession>A0AA92ES81</accession>
<dbReference type="Proteomes" id="UP000427820">
    <property type="component" value="Chromosome"/>
</dbReference>
<name>A0AA92ES81_9GAMM</name>
<dbReference type="AlphaFoldDB" id="A0AA92ES81"/>
<dbReference type="InterPro" id="IPR046336">
    <property type="entry name" value="Lon_prtase_N_sf"/>
</dbReference>
<dbReference type="InterPro" id="IPR015947">
    <property type="entry name" value="PUA-like_sf"/>
</dbReference>
<dbReference type="SMART" id="SM00464">
    <property type="entry name" value="LON"/>
    <property type="match status" value="1"/>
</dbReference>
<organism evidence="2 3">
    <name type="scientific">Pseudidiomarina andamanensis</name>
    <dbReference type="NCBI Taxonomy" id="1940690"/>
    <lineage>
        <taxon>Bacteria</taxon>
        <taxon>Pseudomonadati</taxon>
        <taxon>Pseudomonadota</taxon>
        <taxon>Gammaproteobacteria</taxon>
        <taxon>Alteromonadales</taxon>
        <taxon>Idiomarinaceae</taxon>
        <taxon>Pseudidiomarina</taxon>
    </lineage>
</organism>
<dbReference type="Gene3D" id="1.10.4060.10">
    <property type="entry name" value="BPP1347 like domain"/>
    <property type="match status" value="1"/>
</dbReference>
<reference evidence="2 3" key="1">
    <citation type="submission" date="2018-09" db="EMBL/GenBank/DDBJ databases">
        <title>Whole genome sequencing of Idiomarina andamanensis W-5T (LMG 29773T= JCM 31645T).</title>
        <authorList>
            <person name="Das S.K."/>
        </authorList>
    </citation>
    <scope>NUCLEOTIDE SEQUENCE [LARGE SCALE GENOMIC DNA]</scope>
    <source>
        <strain evidence="2 3">W-5T</strain>
    </source>
</reference>
<proteinExistence type="predicted"/>
<feature type="domain" description="Lon N-terminal" evidence="1">
    <location>
        <begin position="7"/>
        <end position="196"/>
    </location>
</feature>
<dbReference type="KEGG" id="panm:D3795_03660"/>
<keyword evidence="3" id="KW-1185">Reference proteome</keyword>
<dbReference type="RefSeq" id="WP_156266339.1">
    <property type="nucleotide sequence ID" value="NZ_CP032551.1"/>
</dbReference>
<evidence type="ECO:0000313" key="2">
    <source>
        <dbReference type="EMBL" id="QGT95330.1"/>
    </source>
</evidence>
<dbReference type="PANTHER" id="PTHR46732">
    <property type="entry name" value="ATP-DEPENDENT PROTEASE LA (LON) DOMAIN PROTEIN"/>
    <property type="match status" value="1"/>
</dbReference>
<dbReference type="InterPro" id="IPR003111">
    <property type="entry name" value="Lon_prtase_N"/>
</dbReference>
<dbReference type="EMBL" id="CP032551">
    <property type="protein sequence ID" value="QGT95330.1"/>
    <property type="molecule type" value="Genomic_DNA"/>
</dbReference>
<evidence type="ECO:0000313" key="3">
    <source>
        <dbReference type="Proteomes" id="UP000427820"/>
    </source>
</evidence>
<dbReference type="PANTHER" id="PTHR46732:SF8">
    <property type="entry name" value="ATP-DEPENDENT PROTEASE LA (LON) DOMAIN PROTEIN"/>
    <property type="match status" value="1"/>
</dbReference>
<evidence type="ECO:0000259" key="1">
    <source>
        <dbReference type="SMART" id="SM00464"/>
    </source>
</evidence>
<dbReference type="Pfam" id="PF02190">
    <property type="entry name" value="LON_substr_bdg"/>
    <property type="match status" value="1"/>
</dbReference>